<dbReference type="Proteomes" id="UP000239649">
    <property type="component" value="Unassembled WGS sequence"/>
</dbReference>
<feature type="compositionally biased region" description="Low complexity" evidence="1">
    <location>
        <begin position="831"/>
        <end position="846"/>
    </location>
</feature>
<gene>
    <name evidence="2" type="ORF">C2E20_6524</name>
</gene>
<dbReference type="AlphaFoldDB" id="A0A2P6V7N1"/>
<feature type="compositionally biased region" description="Polar residues" evidence="1">
    <location>
        <begin position="810"/>
        <end position="825"/>
    </location>
</feature>
<comment type="caution">
    <text evidence="2">The sequence shown here is derived from an EMBL/GenBank/DDBJ whole genome shotgun (WGS) entry which is preliminary data.</text>
</comment>
<feature type="region of interest" description="Disordered" evidence="1">
    <location>
        <begin position="516"/>
        <end position="537"/>
    </location>
</feature>
<evidence type="ECO:0000313" key="3">
    <source>
        <dbReference type="Proteomes" id="UP000239649"/>
    </source>
</evidence>
<evidence type="ECO:0000313" key="2">
    <source>
        <dbReference type="EMBL" id="PSC70091.1"/>
    </source>
</evidence>
<proteinExistence type="predicted"/>
<feature type="compositionally biased region" description="Pro residues" evidence="1">
    <location>
        <begin position="261"/>
        <end position="281"/>
    </location>
</feature>
<dbReference type="InterPro" id="IPR015797">
    <property type="entry name" value="NUDIX_hydrolase-like_dom_sf"/>
</dbReference>
<feature type="compositionally biased region" description="Basic and acidic residues" evidence="1">
    <location>
        <begin position="405"/>
        <end position="421"/>
    </location>
</feature>
<feature type="region of interest" description="Disordered" evidence="1">
    <location>
        <begin position="403"/>
        <end position="437"/>
    </location>
</feature>
<accession>A0A2P6V7N1</accession>
<dbReference type="SUPFAM" id="SSF55811">
    <property type="entry name" value="Nudix"/>
    <property type="match status" value="1"/>
</dbReference>
<name>A0A2P6V7N1_9CHLO</name>
<dbReference type="STRING" id="554055.A0A2P6V7N1"/>
<protein>
    <submittedName>
        <fullName evidence="2">Cytochrome c oxidase subunit 6b</fullName>
    </submittedName>
</protein>
<keyword evidence="3" id="KW-1185">Reference proteome</keyword>
<evidence type="ECO:0000256" key="1">
    <source>
        <dbReference type="SAM" id="MobiDB-lite"/>
    </source>
</evidence>
<feature type="compositionally biased region" description="Low complexity" evidence="1">
    <location>
        <begin position="422"/>
        <end position="437"/>
    </location>
</feature>
<feature type="compositionally biased region" description="Low complexity" evidence="1">
    <location>
        <begin position="528"/>
        <end position="537"/>
    </location>
</feature>
<organism evidence="2 3">
    <name type="scientific">Micractinium conductrix</name>
    <dbReference type="NCBI Taxonomy" id="554055"/>
    <lineage>
        <taxon>Eukaryota</taxon>
        <taxon>Viridiplantae</taxon>
        <taxon>Chlorophyta</taxon>
        <taxon>core chlorophytes</taxon>
        <taxon>Trebouxiophyceae</taxon>
        <taxon>Chlorellales</taxon>
        <taxon>Chlorellaceae</taxon>
        <taxon>Chlorella clade</taxon>
        <taxon>Micractinium</taxon>
    </lineage>
</organism>
<dbReference type="OrthoDB" id="514993at2759"/>
<feature type="region of interest" description="Disordered" evidence="1">
    <location>
        <begin position="754"/>
        <end position="880"/>
    </location>
</feature>
<sequence>MAYFTRSRARTEHRAAGVLPFCLYDDAVLVLLGAENCRTGPGGKVWRLMWRDFGGQREAVDMDSAATAAREFAEETLGLFGACGVDAASVALAAAAMEARLRTPGAAIKVVHELKHGEYHFWCTQQPFVAPLMLRLATQQNAATGAVEGAEKSAFAWVPLKALLECVAVAQPRYFLRCQAHVCGGEGTPAPGKAGVRQFQLHPVFACSPYGAYTKGGSETGLLGGMGSQGTGLAPGATADVKARLAQETVGPEGSYALPPSYQPPTPPRAGPLEASPPSPSPVTVAGGPAPGAPGAAGAGTFGVQGAVGAPAPSGAEVPASAAARQGSGGPQHEAWEEDIRHGGELFPGASPEAGVEEYATPKERAQLEGRAGGAGAGAGTIPAGEAAARARATAASAAQAAQHKGAEVAERAGEAAHTAKEAAAGTAAAAQETAASTAEAAQETAAGAAQSAAQTGAQLAGAATGTAQGAVAAVKGAAQQAAQTAAGVVAAVQEKAGEVVQAAKTKVVGLAPEEGVTEGAARKTGEAAEAIESSAADTAAAARDKAAGAAQGLSETAGSAAERARAAATQYAESAKAKGSELAGQARTAATPVVEGAADTAAATKATAEAAGGVSKAAATGLVEHAGIMLEGARQAAADAATYVKEAGITGVEATKTKVASALPESVQQTYQRGQQLAAEKDAEQVVCVPASAVKEAQGGASATGAPSAPSGAAGGGAPFGGAAGGTAPSGAGGGSVGASQVAKEVREFAVQTQEGGMEAGRQAYEGGGGPSAGSPAAGAGIKGTGQVREMGQQTEGSGAGQGAEQGHESSGTGMFGTTATPQEAGTRIRAASETAAAAMPSRAEQMVLEEHQTDPARAQKSPMAKHVREPQTEGEAQQ</sequence>
<feature type="region of interest" description="Disordered" evidence="1">
    <location>
        <begin position="252"/>
        <end position="335"/>
    </location>
</feature>
<reference evidence="2 3" key="1">
    <citation type="journal article" date="2018" name="Plant J.">
        <title>Genome sequences of Chlorella sorokiniana UTEX 1602 and Micractinium conductrix SAG 241.80: implications to maltose excretion by a green alga.</title>
        <authorList>
            <person name="Arriola M.B."/>
            <person name="Velmurugan N."/>
            <person name="Zhang Y."/>
            <person name="Plunkett M.H."/>
            <person name="Hondzo H."/>
            <person name="Barney B.M."/>
        </authorList>
    </citation>
    <scope>NUCLEOTIDE SEQUENCE [LARGE SCALE GENOMIC DNA]</scope>
    <source>
        <strain evidence="2 3">SAG 241.80</strain>
    </source>
</reference>
<dbReference type="EMBL" id="LHPF02000022">
    <property type="protein sequence ID" value="PSC70091.1"/>
    <property type="molecule type" value="Genomic_DNA"/>
</dbReference>